<name>A0A6M5YSR3_9BACT</name>
<reference evidence="3" key="1">
    <citation type="submission" date="2020-05" db="EMBL/GenBank/DDBJ databases">
        <title>Frigoriglobus tundricola gen. nov., sp. nov., a psychrotolerant cellulolytic planctomycete of the family Gemmataceae with two divergent copies of 16S rRNA gene.</title>
        <authorList>
            <person name="Kulichevskaya I.S."/>
            <person name="Ivanova A.A."/>
            <person name="Naumoff D.G."/>
            <person name="Beletsky A.V."/>
            <person name="Rijpstra W.I.C."/>
            <person name="Sinninghe Damste J.S."/>
            <person name="Mardanov A.V."/>
            <person name="Ravin N.V."/>
            <person name="Dedysh S.N."/>
        </authorList>
    </citation>
    <scope>NUCLEOTIDE SEQUENCE [LARGE SCALE GENOMIC DNA]</scope>
    <source>
        <strain evidence="3">PL17</strain>
    </source>
</reference>
<dbReference type="AlphaFoldDB" id="A0A6M5YSR3"/>
<evidence type="ECO:0000313" key="3">
    <source>
        <dbReference type="Proteomes" id="UP000503447"/>
    </source>
</evidence>
<proteinExistence type="predicted"/>
<feature type="compositionally biased region" description="Pro residues" evidence="1">
    <location>
        <begin position="362"/>
        <end position="372"/>
    </location>
</feature>
<feature type="compositionally biased region" description="Basic and acidic residues" evidence="1">
    <location>
        <begin position="173"/>
        <end position="187"/>
    </location>
</feature>
<gene>
    <name evidence="2" type="ORF">FTUN_4007</name>
</gene>
<dbReference type="Proteomes" id="UP000503447">
    <property type="component" value="Chromosome"/>
</dbReference>
<dbReference type="EMBL" id="CP053452">
    <property type="protein sequence ID" value="QJW96450.1"/>
    <property type="molecule type" value="Genomic_DNA"/>
</dbReference>
<dbReference type="KEGG" id="ftj:FTUN_4007"/>
<keyword evidence="3" id="KW-1185">Reference proteome</keyword>
<feature type="region of interest" description="Disordered" evidence="1">
    <location>
        <begin position="1"/>
        <end position="411"/>
    </location>
</feature>
<feature type="compositionally biased region" description="Gly residues" evidence="1">
    <location>
        <begin position="265"/>
        <end position="275"/>
    </location>
</feature>
<accession>A0A6M5YSR3</accession>
<organism evidence="2 3">
    <name type="scientific">Frigoriglobus tundricola</name>
    <dbReference type="NCBI Taxonomy" id="2774151"/>
    <lineage>
        <taxon>Bacteria</taxon>
        <taxon>Pseudomonadati</taxon>
        <taxon>Planctomycetota</taxon>
        <taxon>Planctomycetia</taxon>
        <taxon>Gemmatales</taxon>
        <taxon>Gemmataceae</taxon>
        <taxon>Frigoriglobus</taxon>
    </lineage>
</organism>
<protein>
    <submittedName>
        <fullName evidence="2">Uncharacterized protein</fullName>
    </submittedName>
</protein>
<feature type="compositionally biased region" description="Basic and acidic residues" evidence="1">
    <location>
        <begin position="15"/>
        <end position="29"/>
    </location>
</feature>
<feature type="compositionally biased region" description="Polar residues" evidence="1">
    <location>
        <begin position="390"/>
        <end position="400"/>
    </location>
</feature>
<sequence length="411" mass="43153">MGSEVRRPRAGRHTRGVEPVRTGLDRPEGGLRSGPAAPQRSDGRGHPVPGEGRRVEPAGRDDPARRPPPRRRGRGDQGRPPARGLPRGPRSAPRRGGQRPSRPRHPLARVRSGGGRRPRSPRRDECRRSGGRAPTRGPTAADPRPEATGGGSGAAQDRVHRRGGRSPEGPGAPRRDREGAGRREGRGRGRGGKAQRTEGRARGRARGVRVRGEDPGDDDPDPHRGVQPAPQVVRREDRRHQGRHGRLREGGADRGRGAGQAQRGPGTGGPAGPGPRGVAAGAGRRRSETGDRSAAPRGPRAHDRRARGEGGGAGGGAGRAGEKALAYSTTLEDARRIGGTSPRPRRNSSGGSGAGTSRPPRRPTWPKPPGPPGAARSSTRTPRPFKKRSATSGPNATPCASPTRRPTIGRS</sequence>
<feature type="compositionally biased region" description="Basic and acidic residues" evidence="1">
    <location>
        <begin position="41"/>
        <end position="65"/>
    </location>
</feature>
<feature type="compositionally biased region" description="Gly residues" evidence="1">
    <location>
        <begin position="309"/>
        <end position="319"/>
    </location>
</feature>
<feature type="compositionally biased region" description="Low complexity" evidence="1">
    <location>
        <begin position="78"/>
        <end position="91"/>
    </location>
</feature>
<feature type="compositionally biased region" description="Basic and acidic residues" evidence="1">
    <location>
        <begin position="247"/>
        <end position="256"/>
    </location>
</feature>
<evidence type="ECO:0000313" key="2">
    <source>
        <dbReference type="EMBL" id="QJW96450.1"/>
    </source>
</evidence>
<evidence type="ECO:0000256" key="1">
    <source>
        <dbReference type="SAM" id="MobiDB-lite"/>
    </source>
</evidence>
<feature type="compositionally biased region" description="Basic residues" evidence="1">
    <location>
        <begin position="92"/>
        <end position="120"/>
    </location>
</feature>